<evidence type="ECO:0000256" key="2">
    <source>
        <dbReference type="ARBA" id="ARBA00005907"/>
    </source>
</evidence>
<dbReference type="InterPro" id="IPR016024">
    <property type="entry name" value="ARM-type_fold"/>
</dbReference>
<proteinExistence type="inferred from homology"/>
<feature type="region of interest" description="Disordered" evidence="4">
    <location>
        <begin position="88"/>
        <end position="128"/>
    </location>
</feature>
<feature type="compositionally biased region" description="Acidic residues" evidence="4">
    <location>
        <begin position="89"/>
        <end position="114"/>
    </location>
</feature>
<dbReference type="GO" id="GO:0042393">
    <property type="term" value="F:histone binding"/>
    <property type="evidence" value="ECO:0007669"/>
    <property type="project" value="TreeGrafter"/>
</dbReference>
<evidence type="ECO:0000256" key="4">
    <source>
        <dbReference type="SAM" id="MobiDB-lite"/>
    </source>
</evidence>
<dbReference type="SUPFAM" id="SSF48371">
    <property type="entry name" value="ARM repeat"/>
    <property type="match status" value="1"/>
</dbReference>
<feature type="compositionally biased region" description="Acidic residues" evidence="4">
    <location>
        <begin position="8"/>
        <end position="23"/>
    </location>
</feature>
<name>A0A2A2L8V9_9BILA</name>
<dbReference type="GO" id="GO:0003714">
    <property type="term" value="F:transcription corepressor activity"/>
    <property type="evidence" value="ECO:0007669"/>
    <property type="project" value="TreeGrafter"/>
</dbReference>
<dbReference type="Pfam" id="PF03715">
    <property type="entry name" value="Noc2"/>
    <property type="match status" value="1"/>
</dbReference>
<sequence>MKKKRLENDEENGEEESGEDWQAMEEMGMESGSEGEQEEEADIDEAGNDDEFISGKEYKTNIQKLKDKDPEFYKFLQENEADILNFEGEQSDEEEAGSEQESDEDEMEEEEGSEEGTSRAPKLRKDPSSGRLIVDDALLEYLEENLEDPSAQIDLSDVRLAIDVFTACTARVGADIEPPEYVIDEQPIFDGCVRLCFRSIGPILCKLMGKQDDDDEASVTSKRRFKKYSPLVKQFLQNLLLFVSEVQSEKVIVSALHTISPLVGLFAKFTKLAKRLVKVLVRIWTRKTLNCRIVATLVMSKLAKNHSQHFSNLFKSCYLGFVSNSRDVNNDSLPLLQFMQRSFAEITLLAPERSYPYAFVYIRQIAIHLRNAMIGKRTDLVQTVYNWQLVQCLYLWVRVISKAHFVSGAEALNELAYPLTQIIVGVSNLCQSSRFLPLRLHCASLLIQLQANCAIFVPTLDLTCDILDDVIRIVAKKPNIKAISKKKETTILPTEINLETMLKCGSTQMEQIDWRNAVCDYLFRIFMQAVHITCSQAAFPDLIFPIAHRLQHSIRRLKSPRFSQRMKSLLQKLNEHAKWVRNEISQKQICIDDDLQVLAIRSVLNHPDSPFRAFYRQWEKVWKLQMGEQTSFNAKGESKGETKEKQSKNRKGLNQKKKNDTIKVEVEEKLKMTPNGKKQLIEQKESSKKKKKLKKQVAEPAGDAEDMILDINSWFEEDE</sequence>
<dbReference type="PANTHER" id="PTHR12687:SF4">
    <property type="entry name" value="NUCLEOLAR COMPLEX PROTEIN 2 HOMOLOG"/>
    <property type="match status" value="1"/>
</dbReference>
<dbReference type="GO" id="GO:0030690">
    <property type="term" value="C:Noc1p-Noc2p complex"/>
    <property type="evidence" value="ECO:0007669"/>
    <property type="project" value="TreeGrafter"/>
</dbReference>
<feature type="compositionally biased region" description="Basic and acidic residues" evidence="4">
    <location>
        <begin position="636"/>
        <end position="647"/>
    </location>
</feature>
<protein>
    <submittedName>
        <fullName evidence="5">Uncharacterized protein</fullName>
    </submittedName>
</protein>
<dbReference type="Proteomes" id="UP000218231">
    <property type="component" value="Unassembled WGS sequence"/>
</dbReference>
<dbReference type="GO" id="GO:0005654">
    <property type="term" value="C:nucleoplasm"/>
    <property type="evidence" value="ECO:0007669"/>
    <property type="project" value="TreeGrafter"/>
</dbReference>
<feature type="compositionally biased region" description="Acidic residues" evidence="4">
    <location>
        <begin position="33"/>
        <end position="52"/>
    </location>
</feature>
<evidence type="ECO:0000256" key="3">
    <source>
        <dbReference type="ARBA" id="ARBA00023242"/>
    </source>
</evidence>
<gene>
    <name evidence="5" type="ORF">WR25_26711</name>
</gene>
<dbReference type="GO" id="GO:0042273">
    <property type="term" value="P:ribosomal large subunit biogenesis"/>
    <property type="evidence" value="ECO:0007669"/>
    <property type="project" value="TreeGrafter"/>
</dbReference>
<organism evidence="5 6">
    <name type="scientific">Diploscapter pachys</name>
    <dbReference type="NCBI Taxonomy" id="2018661"/>
    <lineage>
        <taxon>Eukaryota</taxon>
        <taxon>Metazoa</taxon>
        <taxon>Ecdysozoa</taxon>
        <taxon>Nematoda</taxon>
        <taxon>Chromadorea</taxon>
        <taxon>Rhabditida</taxon>
        <taxon>Rhabditina</taxon>
        <taxon>Rhabditomorpha</taxon>
        <taxon>Rhabditoidea</taxon>
        <taxon>Rhabditidae</taxon>
        <taxon>Diploscapter</taxon>
    </lineage>
</organism>
<feature type="compositionally biased region" description="Basic and acidic residues" evidence="4">
    <location>
        <begin position="657"/>
        <end position="671"/>
    </location>
</feature>
<comment type="similarity">
    <text evidence="2">Belongs to the NOC2 family.</text>
</comment>
<dbReference type="GO" id="GO:0000122">
    <property type="term" value="P:negative regulation of transcription by RNA polymerase II"/>
    <property type="evidence" value="ECO:0007669"/>
    <property type="project" value="TreeGrafter"/>
</dbReference>
<dbReference type="GO" id="GO:0005730">
    <property type="term" value="C:nucleolus"/>
    <property type="evidence" value="ECO:0007669"/>
    <property type="project" value="TreeGrafter"/>
</dbReference>
<feature type="region of interest" description="Disordered" evidence="4">
    <location>
        <begin position="1"/>
        <end position="63"/>
    </location>
</feature>
<evidence type="ECO:0000313" key="6">
    <source>
        <dbReference type="Proteomes" id="UP000218231"/>
    </source>
</evidence>
<accession>A0A2A2L8V9</accession>
<comment type="subcellular location">
    <subcellularLocation>
        <location evidence="1">Nucleus</location>
    </subcellularLocation>
</comment>
<dbReference type="PANTHER" id="PTHR12687">
    <property type="entry name" value="NUCLEOLAR COMPLEX 2 AND RAD4-RELATED"/>
    <property type="match status" value="1"/>
</dbReference>
<dbReference type="AlphaFoldDB" id="A0A2A2L8V9"/>
<dbReference type="GO" id="GO:0030691">
    <property type="term" value="C:Noc2p-Noc3p complex"/>
    <property type="evidence" value="ECO:0007669"/>
    <property type="project" value="TreeGrafter"/>
</dbReference>
<evidence type="ECO:0000313" key="5">
    <source>
        <dbReference type="EMBL" id="PAV82629.1"/>
    </source>
</evidence>
<dbReference type="InterPro" id="IPR005343">
    <property type="entry name" value="Noc2"/>
</dbReference>
<evidence type="ECO:0000256" key="1">
    <source>
        <dbReference type="ARBA" id="ARBA00004123"/>
    </source>
</evidence>
<feature type="compositionally biased region" description="Basic and acidic residues" evidence="4">
    <location>
        <begin position="53"/>
        <end position="63"/>
    </location>
</feature>
<dbReference type="EMBL" id="LIAE01007040">
    <property type="protein sequence ID" value="PAV82629.1"/>
    <property type="molecule type" value="Genomic_DNA"/>
</dbReference>
<reference evidence="5 6" key="1">
    <citation type="journal article" date="2017" name="Curr. Biol.">
        <title>Genome architecture and evolution of a unichromosomal asexual nematode.</title>
        <authorList>
            <person name="Fradin H."/>
            <person name="Zegar C."/>
            <person name="Gutwein M."/>
            <person name="Lucas J."/>
            <person name="Kovtun M."/>
            <person name="Corcoran D."/>
            <person name="Baugh L.R."/>
            <person name="Kiontke K."/>
            <person name="Gunsalus K."/>
            <person name="Fitch D.H."/>
            <person name="Piano F."/>
        </authorList>
    </citation>
    <scope>NUCLEOTIDE SEQUENCE [LARGE SCALE GENOMIC DNA]</scope>
    <source>
        <strain evidence="5">PF1309</strain>
    </source>
</reference>
<dbReference type="OrthoDB" id="10266662at2759"/>
<comment type="caution">
    <text evidence="5">The sequence shown here is derived from an EMBL/GenBank/DDBJ whole genome shotgun (WGS) entry which is preliminary data.</text>
</comment>
<keyword evidence="6" id="KW-1185">Reference proteome</keyword>
<keyword evidence="3" id="KW-0539">Nucleus</keyword>
<dbReference type="STRING" id="2018661.A0A2A2L8V9"/>
<feature type="region of interest" description="Disordered" evidence="4">
    <location>
        <begin position="632"/>
        <end position="708"/>
    </location>
</feature>